<reference evidence="2 3" key="1">
    <citation type="submission" date="2016-10" db="EMBL/GenBank/DDBJ databases">
        <authorList>
            <person name="de Groot N.N."/>
        </authorList>
    </citation>
    <scope>NUCLEOTIDE SEQUENCE [LARGE SCALE GENOMIC DNA]</scope>
    <source>
        <strain evidence="2 3">DSM 43357</strain>
    </source>
</reference>
<feature type="domain" description="Hemerythrin-like" evidence="1">
    <location>
        <begin position="8"/>
        <end position="102"/>
    </location>
</feature>
<dbReference type="AlphaFoldDB" id="A0A1H7TQS4"/>
<gene>
    <name evidence="2" type="ORF">SAMN05660976_03606</name>
</gene>
<accession>A0A1H7TQS4</accession>
<dbReference type="Proteomes" id="UP000198953">
    <property type="component" value="Unassembled WGS sequence"/>
</dbReference>
<dbReference type="Pfam" id="PF01814">
    <property type="entry name" value="Hemerythrin"/>
    <property type="match status" value="1"/>
</dbReference>
<dbReference type="InterPro" id="IPR012312">
    <property type="entry name" value="Hemerythrin-like"/>
</dbReference>
<keyword evidence="3" id="KW-1185">Reference proteome</keyword>
<sequence length="173" mass="19577">MTITDYFTETFRAEHRQVRDLLLALIAAFRAGDPRRISALVSALSAATGPHFRYEEEAMYPVLVSVFGREYVDKLLSDHDGTIRNVRELAELAELYRPADLYWPDEPDEAQAAWGIELTREILPHVSDCDGLSLMVETLPEDDVVHILATRDVARESNLDLLTWAGTVRGRHV</sequence>
<dbReference type="EMBL" id="FOBF01000007">
    <property type="protein sequence ID" value="SEL86839.1"/>
    <property type="molecule type" value="Genomic_DNA"/>
</dbReference>
<evidence type="ECO:0000313" key="2">
    <source>
        <dbReference type="EMBL" id="SEL86839.1"/>
    </source>
</evidence>
<dbReference type="Gene3D" id="1.20.120.520">
    <property type="entry name" value="nmb1532 protein domain like"/>
    <property type="match status" value="1"/>
</dbReference>
<proteinExistence type="predicted"/>
<organism evidence="2 3">
    <name type="scientific">Nonomuraea pusilla</name>
    <dbReference type="NCBI Taxonomy" id="46177"/>
    <lineage>
        <taxon>Bacteria</taxon>
        <taxon>Bacillati</taxon>
        <taxon>Actinomycetota</taxon>
        <taxon>Actinomycetes</taxon>
        <taxon>Streptosporangiales</taxon>
        <taxon>Streptosporangiaceae</taxon>
        <taxon>Nonomuraea</taxon>
    </lineage>
</organism>
<protein>
    <submittedName>
        <fullName evidence="2">Hemerythrin HHE cation binding domain-containing protein</fullName>
    </submittedName>
</protein>
<evidence type="ECO:0000313" key="3">
    <source>
        <dbReference type="Proteomes" id="UP000198953"/>
    </source>
</evidence>
<dbReference type="STRING" id="46177.SAMN05660976_03606"/>
<name>A0A1H7TQS4_9ACTN</name>
<evidence type="ECO:0000259" key="1">
    <source>
        <dbReference type="Pfam" id="PF01814"/>
    </source>
</evidence>
<dbReference type="RefSeq" id="WP_055502677.1">
    <property type="nucleotide sequence ID" value="NZ_BBZG01000001.1"/>
</dbReference>